<proteinExistence type="predicted"/>
<evidence type="ECO:0000313" key="2">
    <source>
        <dbReference type="Proteomes" id="UP001732700"/>
    </source>
</evidence>
<organism evidence="1 2">
    <name type="scientific">Avena sativa</name>
    <name type="common">Oat</name>
    <dbReference type="NCBI Taxonomy" id="4498"/>
    <lineage>
        <taxon>Eukaryota</taxon>
        <taxon>Viridiplantae</taxon>
        <taxon>Streptophyta</taxon>
        <taxon>Embryophyta</taxon>
        <taxon>Tracheophyta</taxon>
        <taxon>Spermatophyta</taxon>
        <taxon>Magnoliopsida</taxon>
        <taxon>Liliopsida</taxon>
        <taxon>Poales</taxon>
        <taxon>Poaceae</taxon>
        <taxon>BOP clade</taxon>
        <taxon>Pooideae</taxon>
        <taxon>Poodae</taxon>
        <taxon>Poeae</taxon>
        <taxon>Poeae Chloroplast Group 1 (Aveneae type)</taxon>
        <taxon>Aveninae</taxon>
        <taxon>Avena</taxon>
    </lineage>
</organism>
<accession>A0ACD5YSF1</accession>
<protein>
    <submittedName>
        <fullName evidence="1">Uncharacterized protein</fullName>
    </submittedName>
</protein>
<dbReference type="EnsemblPlants" id="AVESA.00010b.r2.6AG1031090.1">
    <property type="protein sequence ID" value="AVESA.00010b.r2.6AG1031090.1.CDS"/>
    <property type="gene ID" value="AVESA.00010b.r2.6AG1031090"/>
</dbReference>
<dbReference type="Proteomes" id="UP001732700">
    <property type="component" value="Chromosome 6A"/>
</dbReference>
<evidence type="ECO:0000313" key="1">
    <source>
        <dbReference type="EnsemblPlants" id="AVESA.00010b.r2.6AG1031090.1.CDS"/>
    </source>
</evidence>
<reference evidence="1" key="2">
    <citation type="submission" date="2025-09" db="UniProtKB">
        <authorList>
            <consortium name="EnsemblPlants"/>
        </authorList>
    </citation>
    <scope>IDENTIFICATION</scope>
</reference>
<sequence>MKAAAGVGPGGGKETLATSFLRYILLLLIPLTVLYILYALHAILSSTPSCPPDHGRIIATASISRVTTHNHTSSTPPPPATVTVLTATARPPPATITVLPAKAPPPPPAMITVLTAKAPPLPPAMITVPTARTPPAPAAVTVSTTATTLQHVVFGIAASARLWEKRKEYIKIWWRPNSGMRGFVWLDRGVRESRVPEGLPAIKISSDTSGFPYTHRRGHRSAIRISRIVSETFRLGLPGVRWFVMGDDDTIFLPDNLLAVLGRLDHRQPYYIGSPSESHLQNIFFSYGMAFGGGGFAISQPLAARLERMQDACIRRYPSLYGSDDRIQACIAELGVPLTRHPGFHQYDVYGDLLGLLAAHPVAPLVSLHHLDVVRPLFPNVRSRTAALRRLFDGPVMLDSAGVMQQSICYDAANRWTVSVAWGFVVTVARGVMPAREMEMPARTFLNWYRRADYKSHAFNTRPLVRHQCEKPALYYLASARRTVVRTGETTVTRYQRWRHRNEIRPPCRWKIPDPDALLDNVIVLKKPDPGLWDRSPMRNCCRVLSSPRKEGEGNKTMTIDVGVCNDWEFSQV</sequence>
<reference evidence="1" key="1">
    <citation type="submission" date="2021-05" db="EMBL/GenBank/DDBJ databases">
        <authorList>
            <person name="Scholz U."/>
            <person name="Mascher M."/>
            <person name="Fiebig A."/>
        </authorList>
    </citation>
    <scope>NUCLEOTIDE SEQUENCE [LARGE SCALE GENOMIC DNA]</scope>
</reference>
<name>A0ACD5YSF1_AVESA</name>
<keyword evidence="2" id="KW-1185">Reference proteome</keyword>